<dbReference type="Pfam" id="PF12937">
    <property type="entry name" value="F-box-like"/>
    <property type="match status" value="1"/>
</dbReference>
<dbReference type="Gene3D" id="1.20.1280.50">
    <property type="match status" value="1"/>
</dbReference>
<evidence type="ECO:0000259" key="1">
    <source>
        <dbReference type="Pfam" id="PF12937"/>
    </source>
</evidence>
<protein>
    <recommendedName>
        <fullName evidence="1">F-box domain-containing protein</fullName>
    </recommendedName>
</protein>
<dbReference type="EMBL" id="JARJCW010000089">
    <property type="protein sequence ID" value="KAJ7195638.1"/>
    <property type="molecule type" value="Genomic_DNA"/>
</dbReference>
<feature type="domain" description="F-box" evidence="1">
    <location>
        <begin position="111"/>
        <end position="161"/>
    </location>
</feature>
<feature type="non-terminal residue" evidence="2">
    <location>
        <position position="161"/>
    </location>
</feature>
<gene>
    <name evidence="2" type="ORF">GGX14DRAFT_376878</name>
</gene>
<organism evidence="2 3">
    <name type="scientific">Mycena pura</name>
    <dbReference type="NCBI Taxonomy" id="153505"/>
    <lineage>
        <taxon>Eukaryota</taxon>
        <taxon>Fungi</taxon>
        <taxon>Dikarya</taxon>
        <taxon>Basidiomycota</taxon>
        <taxon>Agaricomycotina</taxon>
        <taxon>Agaricomycetes</taxon>
        <taxon>Agaricomycetidae</taxon>
        <taxon>Agaricales</taxon>
        <taxon>Marasmiineae</taxon>
        <taxon>Mycenaceae</taxon>
        <taxon>Mycena</taxon>
    </lineage>
</organism>
<keyword evidence="3" id="KW-1185">Reference proteome</keyword>
<reference evidence="2" key="1">
    <citation type="submission" date="2023-03" db="EMBL/GenBank/DDBJ databases">
        <title>Massive genome expansion in bonnet fungi (Mycena s.s.) driven by repeated elements and novel gene families across ecological guilds.</title>
        <authorList>
            <consortium name="Lawrence Berkeley National Laboratory"/>
            <person name="Harder C.B."/>
            <person name="Miyauchi S."/>
            <person name="Viragh M."/>
            <person name="Kuo A."/>
            <person name="Thoen E."/>
            <person name="Andreopoulos B."/>
            <person name="Lu D."/>
            <person name="Skrede I."/>
            <person name="Drula E."/>
            <person name="Henrissat B."/>
            <person name="Morin E."/>
            <person name="Kohler A."/>
            <person name="Barry K."/>
            <person name="LaButti K."/>
            <person name="Morin E."/>
            <person name="Salamov A."/>
            <person name="Lipzen A."/>
            <person name="Mereny Z."/>
            <person name="Hegedus B."/>
            <person name="Baldrian P."/>
            <person name="Stursova M."/>
            <person name="Weitz H."/>
            <person name="Taylor A."/>
            <person name="Grigoriev I.V."/>
            <person name="Nagy L.G."/>
            <person name="Martin F."/>
            <person name="Kauserud H."/>
        </authorList>
    </citation>
    <scope>NUCLEOTIDE SEQUENCE</scope>
    <source>
        <strain evidence="2">9144</strain>
    </source>
</reference>
<sequence length="161" mass="18053">MSNQCECVFLFFYAVHHHSPHKCSSACSRHCPAPQEFQLFESPCPELVVTNSVPSNVQINEINRFIGSTEAKISTIDDQIAQIQRTLDGLASRRAELQDLVQSHRSVVSTIRRLPTDILGEIFSQYLSASRAPVHSPKALSHLVGVCERWRTIALTSPLLW</sequence>
<evidence type="ECO:0000313" key="2">
    <source>
        <dbReference type="EMBL" id="KAJ7195638.1"/>
    </source>
</evidence>
<dbReference type="InterPro" id="IPR001810">
    <property type="entry name" value="F-box_dom"/>
</dbReference>
<comment type="caution">
    <text evidence="2">The sequence shown here is derived from an EMBL/GenBank/DDBJ whole genome shotgun (WGS) entry which is preliminary data.</text>
</comment>
<name>A0AAD6V2F1_9AGAR</name>
<evidence type="ECO:0000313" key="3">
    <source>
        <dbReference type="Proteomes" id="UP001219525"/>
    </source>
</evidence>
<dbReference type="Proteomes" id="UP001219525">
    <property type="component" value="Unassembled WGS sequence"/>
</dbReference>
<proteinExistence type="predicted"/>
<dbReference type="AlphaFoldDB" id="A0AAD6V2F1"/>
<accession>A0AAD6V2F1</accession>